<dbReference type="GO" id="GO:0006351">
    <property type="term" value="P:DNA-templated transcription"/>
    <property type="evidence" value="ECO:0007669"/>
    <property type="project" value="InterPro"/>
</dbReference>
<evidence type="ECO:0000256" key="2">
    <source>
        <dbReference type="ARBA" id="ARBA00023242"/>
    </source>
</evidence>
<keyword evidence="2" id="KW-0539">Nucleus</keyword>
<comment type="subcellular location">
    <subcellularLocation>
        <location evidence="1">Nucleus</location>
    </subcellularLocation>
</comment>
<dbReference type="GO" id="GO:0008270">
    <property type="term" value="F:zinc ion binding"/>
    <property type="evidence" value="ECO:0007669"/>
    <property type="project" value="InterPro"/>
</dbReference>
<reference evidence="5" key="1">
    <citation type="journal article" date="2023" name="Mol. Phylogenet. Evol.">
        <title>Genome-scale phylogeny and comparative genomics of the fungal order Sordariales.</title>
        <authorList>
            <person name="Hensen N."/>
            <person name="Bonometti L."/>
            <person name="Westerberg I."/>
            <person name="Brannstrom I.O."/>
            <person name="Guillou S."/>
            <person name="Cros-Aarteil S."/>
            <person name="Calhoun S."/>
            <person name="Haridas S."/>
            <person name="Kuo A."/>
            <person name="Mondo S."/>
            <person name="Pangilinan J."/>
            <person name="Riley R."/>
            <person name="LaButti K."/>
            <person name="Andreopoulos B."/>
            <person name="Lipzen A."/>
            <person name="Chen C."/>
            <person name="Yan M."/>
            <person name="Daum C."/>
            <person name="Ng V."/>
            <person name="Clum A."/>
            <person name="Steindorff A."/>
            <person name="Ohm R.A."/>
            <person name="Martin F."/>
            <person name="Silar P."/>
            <person name="Natvig D.O."/>
            <person name="Lalanne C."/>
            <person name="Gautier V."/>
            <person name="Ament-Velasquez S.L."/>
            <person name="Kruys A."/>
            <person name="Hutchinson M.I."/>
            <person name="Powell A.J."/>
            <person name="Barry K."/>
            <person name="Miller A.N."/>
            <person name="Grigoriev I.V."/>
            <person name="Debuchy R."/>
            <person name="Gladieux P."/>
            <person name="Hiltunen Thoren M."/>
            <person name="Johannesson H."/>
        </authorList>
    </citation>
    <scope>NUCLEOTIDE SEQUENCE</scope>
    <source>
        <strain evidence="5">CBS 123565</strain>
    </source>
</reference>
<dbReference type="EMBL" id="MU853403">
    <property type="protein sequence ID" value="KAK4136802.1"/>
    <property type="molecule type" value="Genomic_DNA"/>
</dbReference>
<accession>A0AAN6UPF5</accession>
<evidence type="ECO:0000256" key="3">
    <source>
        <dbReference type="SAM" id="MobiDB-lite"/>
    </source>
</evidence>
<dbReference type="GO" id="GO:0005634">
    <property type="term" value="C:nucleus"/>
    <property type="evidence" value="ECO:0007669"/>
    <property type="project" value="UniProtKB-SubCell"/>
</dbReference>
<dbReference type="CDD" id="cd12148">
    <property type="entry name" value="fungal_TF_MHR"/>
    <property type="match status" value="1"/>
</dbReference>
<feature type="domain" description="Xylanolytic transcriptional activator regulatory" evidence="4">
    <location>
        <begin position="281"/>
        <end position="354"/>
    </location>
</feature>
<dbReference type="AlphaFoldDB" id="A0AAN6UPF5"/>
<dbReference type="SMART" id="SM00906">
    <property type="entry name" value="Fungal_trans"/>
    <property type="match status" value="1"/>
</dbReference>
<proteinExistence type="predicted"/>
<evidence type="ECO:0000313" key="6">
    <source>
        <dbReference type="Proteomes" id="UP001304895"/>
    </source>
</evidence>
<evidence type="ECO:0000313" key="5">
    <source>
        <dbReference type="EMBL" id="KAK4136802.1"/>
    </source>
</evidence>
<feature type="compositionally biased region" description="Polar residues" evidence="3">
    <location>
        <begin position="671"/>
        <end position="681"/>
    </location>
</feature>
<reference evidence="5" key="2">
    <citation type="submission" date="2023-05" db="EMBL/GenBank/DDBJ databases">
        <authorList>
            <consortium name="Lawrence Berkeley National Laboratory"/>
            <person name="Steindorff A."/>
            <person name="Hensen N."/>
            <person name="Bonometti L."/>
            <person name="Westerberg I."/>
            <person name="Brannstrom I.O."/>
            <person name="Guillou S."/>
            <person name="Cros-Aarteil S."/>
            <person name="Calhoun S."/>
            <person name="Haridas S."/>
            <person name="Kuo A."/>
            <person name="Mondo S."/>
            <person name="Pangilinan J."/>
            <person name="Riley R."/>
            <person name="Labutti K."/>
            <person name="Andreopoulos B."/>
            <person name="Lipzen A."/>
            <person name="Chen C."/>
            <person name="Yanf M."/>
            <person name="Daum C."/>
            <person name="Ng V."/>
            <person name="Clum A."/>
            <person name="Ohm R."/>
            <person name="Martin F."/>
            <person name="Silar P."/>
            <person name="Natvig D."/>
            <person name="Lalanne C."/>
            <person name="Gautier V."/>
            <person name="Ament-Velasquez S.L."/>
            <person name="Kruys A."/>
            <person name="Hutchinson M.I."/>
            <person name="Powell A.J."/>
            <person name="Barry K."/>
            <person name="Miller A.N."/>
            <person name="Grigoriev I.V."/>
            <person name="Debuchy R."/>
            <person name="Gladieux P."/>
            <person name="Thoren M.H."/>
            <person name="Johannesson H."/>
        </authorList>
    </citation>
    <scope>NUCLEOTIDE SEQUENCE</scope>
    <source>
        <strain evidence="5">CBS 123565</strain>
    </source>
</reference>
<feature type="compositionally biased region" description="Basic and acidic residues" evidence="3">
    <location>
        <begin position="573"/>
        <end position="585"/>
    </location>
</feature>
<protein>
    <recommendedName>
        <fullName evidence="4">Xylanolytic transcriptional activator regulatory domain-containing protein</fullName>
    </recommendedName>
</protein>
<gene>
    <name evidence="5" type="ORF">BT67DRAFT_373869</name>
</gene>
<organism evidence="5 6">
    <name type="scientific">Trichocladium antarcticum</name>
    <dbReference type="NCBI Taxonomy" id="1450529"/>
    <lineage>
        <taxon>Eukaryota</taxon>
        <taxon>Fungi</taxon>
        <taxon>Dikarya</taxon>
        <taxon>Ascomycota</taxon>
        <taxon>Pezizomycotina</taxon>
        <taxon>Sordariomycetes</taxon>
        <taxon>Sordariomycetidae</taxon>
        <taxon>Sordariales</taxon>
        <taxon>Chaetomiaceae</taxon>
        <taxon>Trichocladium</taxon>
    </lineage>
</organism>
<sequence>MAANVTSGVSCVECQRRKQKVKIPACESCPHLCRTRSLRQRAVTDISSQCNRKFPCNHCRKRGVSHLCRFSRLVPSCRTVILLLTGPSTPGRTSRKRSFASDIDVMGALSGLGYMSHHHHLVLGHGNGPRPVRDVVEKGDLAQSEELKAALLVVPEKPYIDCLVDNWLNGANHHYYALYPPEFRTRYDGWCATPRDKVTSELTSLILRVCACSLHFIVDDNVRVRLESELGADVATLANRMHSAAEKVGTSIPPGEGGLVHVQQLFLTAFWFKSAEKWMEAWHALSKAIRAANEIGLHQDSLSEGMSEFDREMRRRMWVVLYVWDFALGSMLSRPFLINHADCTVEMPTLALERNPERLDQPLPFRHMNLHCQLGLDIVARVARLSGSGLGKAEVGRQLRDVVERWFENLPAEYAVKDPDTRWDDEYGWVVFQRRYLHLKGYMSLFGQLRPFVTQSSAEPMTNLEMDLRAAGVQAVICLFEILLSVGAKFHYAVFCIFDSATVMCSALLHDEARNLPQREAVLESIQKGLCMLGELYAESKTAAALYRILRGLLADLPLSSQEQEMVGAPKRTRTERIASARNEIHVAQTASDRSARRDLPQTNRAFGSISTSSNSDTALHSSNFPAGRESPVSFAGSGRSTDAHAPSDGQGPRRCIAPSQGAAPLDRRGSSSSFVPSTALHSPYPPTTDGFVPATSTMASSVFVASEGFAPPHSFVPPAGFHYGGPGVGTSDGLPYSQARWQPPQAAIGDISNMNMFQDGNLGGFHGAAPAVLGYWDWQGLGVGHAVSWGGSSVQVNDQNFDGRTGANDRPRSLTADRSPRSR</sequence>
<dbReference type="PANTHER" id="PTHR31001">
    <property type="entry name" value="UNCHARACTERIZED TRANSCRIPTIONAL REGULATORY PROTEIN"/>
    <property type="match status" value="1"/>
</dbReference>
<evidence type="ECO:0000259" key="4">
    <source>
        <dbReference type="SMART" id="SM00906"/>
    </source>
</evidence>
<evidence type="ECO:0000256" key="1">
    <source>
        <dbReference type="ARBA" id="ARBA00004123"/>
    </source>
</evidence>
<dbReference type="Proteomes" id="UP001304895">
    <property type="component" value="Unassembled WGS sequence"/>
</dbReference>
<dbReference type="Pfam" id="PF04082">
    <property type="entry name" value="Fungal_trans"/>
    <property type="match status" value="1"/>
</dbReference>
<dbReference type="PANTHER" id="PTHR31001:SF84">
    <property type="entry name" value="FUNGAL SPECIFIC TRANSCRIPTION FACTOR"/>
    <property type="match status" value="1"/>
</dbReference>
<dbReference type="InterPro" id="IPR050613">
    <property type="entry name" value="Sec_Metabolite_Reg"/>
</dbReference>
<comment type="caution">
    <text evidence="5">The sequence shown here is derived from an EMBL/GenBank/DDBJ whole genome shotgun (WGS) entry which is preliminary data.</text>
</comment>
<feature type="compositionally biased region" description="Polar residues" evidence="3">
    <location>
        <begin position="601"/>
        <end position="625"/>
    </location>
</feature>
<keyword evidence="6" id="KW-1185">Reference proteome</keyword>
<feature type="region of interest" description="Disordered" evidence="3">
    <location>
        <begin position="799"/>
        <end position="824"/>
    </location>
</feature>
<dbReference type="InterPro" id="IPR007219">
    <property type="entry name" value="XnlR_reg_dom"/>
</dbReference>
<feature type="region of interest" description="Disordered" evidence="3">
    <location>
        <begin position="565"/>
        <end position="687"/>
    </location>
</feature>
<name>A0AAN6UPF5_9PEZI</name>
<dbReference type="GO" id="GO:0003677">
    <property type="term" value="F:DNA binding"/>
    <property type="evidence" value="ECO:0007669"/>
    <property type="project" value="InterPro"/>
</dbReference>